<reference evidence="15" key="1">
    <citation type="journal article" date="2019" name="Int. J. Syst. Evol. Microbiol.">
        <title>The Global Catalogue of Microorganisms (GCM) 10K type strain sequencing project: providing services to taxonomists for standard genome sequencing and annotation.</title>
        <authorList>
            <consortium name="The Broad Institute Genomics Platform"/>
            <consortium name="The Broad Institute Genome Sequencing Center for Infectious Disease"/>
            <person name="Wu L."/>
            <person name="Ma J."/>
        </authorList>
    </citation>
    <scope>NUCLEOTIDE SEQUENCE [LARGE SCALE GENOMIC DNA]</scope>
    <source>
        <strain evidence="15">KCTC 52141</strain>
    </source>
</reference>
<dbReference type="Proteomes" id="UP001595548">
    <property type="component" value="Unassembled WGS sequence"/>
</dbReference>
<evidence type="ECO:0000259" key="13">
    <source>
        <dbReference type="Pfam" id="PF13180"/>
    </source>
</evidence>
<feature type="domain" description="Type II secretion system protein GspC N-terminal" evidence="12">
    <location>
        <begin position="42"/>
        <end position="193"/>
    </location>
</feature>
<proteinExistence type="inferred from homology"/>
<keyword evidence="9 11" id="KW-0472">Membrane</keyword>
<evidence type="ECO:0000256" key="4">
    <source>
        <dbReference type="ARBA" id="ARBA00022475"/>
    </source>
</evidence>
<dbReference type="Gene3D" id="2.30.30.830">
    <property type="match status" value="1"/>
</dbReference>
<keyword evidence="6 11" id="KW-0812">Transmembrane</keyword>
<organism evidence="14 15">
    <name type="scientific">Gilvimarinus japonicus</name>
    <dbReference type="NCBI Taxonomy" id="1796469"/>
    <lineage>
        <taxon>Bacteria</taxon>
        <taxon>Pseudomonadati</taxon>
        <taxon>Pseudomonadota</taxon>
        <taxon>Gammaproteobacteria</taxon>
        <taxon>Cellvibrionales</taxon>
        <taxon>Cellvibrionaceae</taxon>
        <taxon>Gilvimarinus</taxon>
    </lineage>
</organism>
<evidence type="ECO:0000256" key="1">
    <source>
        <dbReference type="ARBA" id="ARBA00004533"/>
    </source>
</evidence>
<evidence type="ECO:0000256" key="8">
    <source>
        <dbReference type="ARBA" id="ARBA00022989"/>
    </source>
</evidence>
<dbReference type="RefSeq" id="WP_382414473.1">
    <property type="nucleotide sequence ID" value="NZ_AP031500.1"/>
</dbReference>
<dbReference type="NCBIfam" id="TIGR01713">
    <property type="entry name" value="typeII_sec_gspC"/>
    <property type="match status" value="1"/>
</dbReference>
<dbReference type="SUPFAM" id="SSF50156">
    <property type="entry name" value="PDZ domain-like"/>
    <property type="match status" value="1"/>
</dbReference>
<keyword evidence="3" id="KW-0813">Transport</keyword>
<evidence type="ECO:0000256" key="11">
    <source>
        <dbReference type="SAM" id="Phobius"/>
    </source>
</evidence>
<dbReference type="InterPro" id="IPR024961">
    <property type="entry name" value="T2SS_GspC_N"/>
</dbReference>
<evidence type="ECO:0000256" key="10">
    <source>
        <dbReference type="SAM" id="MobiDB-lite"/>
    </source>
</evidence>
<protein>
    <submittedName>
        <fullName evidence="14">Type II secretion system protein GspC</fullName>
    </submittedName>
</protein>
<dbReference type="Gene3D" id="2.30.42.10">
    <property type="match status" value="1"/>
</dbReference>
<dbReference type="InterPro" id="IPR001639">
    <property type="entry name" value="T2SS_protein-GspC"/>
</dbReference>
<dbReference type="InterPro" id="IPR001478">
    <property type="entry name" value="PDZ"/>
</dbReference>
<evidence type="ECO:0000256" key="5">
    <source>
        <dbReference type="ARBA" id="ARBA00022519"/>
    </source>
</evidence>
<gene>
    <name evidence="14" type="primary">gspC</name>
    <name evidence="14" type="ORF">ACFOEB_03680</name>
</gene>
<evidence type="ECO:0000259" key="12">
    <source>
        <dbReference type="Pfam" id="PF11356"/>
    </source>
</evidence>
<evidence type="ECO:0000256" key="6">
    <source>
        <dbReference type="ARBA" id="ARBA00022692"/>
    </source>
</evidence>
<dbReference type="Pfam" id="PF11356">
    <property type="entry name" value="T2SSC"/>
    <property type="match status" value="1"/>
</dbReference>
<evidence type="ECO:0000256" key="9">
    <source>
        <dbReference type="ARBA" id="ARBA00023136"/>
    </source>
</evidence>
<feature type="domain" description="PDZ" evidence="13">
    <location>
        <begin position="291"/>
        <end position="347"/>
    </location>
</feature>
<keyword evidence="7" id="KW-0653">Protein transport</keyword>
<feature type="transmembrane region" description="Helical" evidence="11">
    <location>
        <begin position="39"/>
        <end position="60"/>
    </location>
</feature>
<accession>A0ABV7HNA0</accession>
<comment type="subcellular location">
    <subcellularLocation>
        <location evidence="1">Cell inner membrane</location>
    </subcellularLocation>
</comment>
<name>A0ABV7HNA0_9GAMM</name>
<evidence type="ECO:0000313" key="15">
    <source>
        <dbReference type="Proteomes" id="UP001595548"/>
    </source>
</evidence>
<feature type="region of interest" description="Disordered" evidence="10">
    <location>
        <begin position="202"/>
        <end position="234"/>
    </location>
</feature>
<evidence type="ECO:0000256" key="3">
    <source>
        <dbReference type="ARBA" id="ARBA00022448"/>
    </source>
</evidence>
<keyword evidence="5" id="KW-0997">Cell inner membrane</keyword>
<keyword evidence="8 11" id="KW-1133">Transmembrane helix</keyword>
<dbReference type="EMBL" id="JBHRTL010000004">
    <property type="protein sequence ID" value="MFC3154291.1"/>
    <property type="molecule type" value="Genomic_DNA"/>
</dbReference>
<sequence length="348" mass="37772">MQNLTTQDPGIAGGDRFGSLQRRVSQAFRRVPERRWKQLAGLLILLWLTHSLAQLFWLLVPTPEIPAAEISANALASTEANTSARDVDIDELRNLTLFGAGAGDDDAEFANEPAQPLEPQIEDQAVDTKLSLVLSGIVGSSVDASARAIIADAKTQAIYGPGDEIENQRGVKVAKVLSLRVILDNNGQYESLWLYKEDPNAPRRQVRYDPPANTSRSWEGDEEQYNAGDAEPAVQGPLEADQVNKEEASANSSSGVEQISQNLSDVVAFNIHRENGQIKGYRIRPGRNPEAFNAAGLKAGDIVTSVNGSALDNPGKIMEIYRNLGQTTSASLEIERDGEIVTVDVELE</sequence>
<comment type="similarity">
    <text evidence="2">Belongs to the GSP C family.</text>
</comment>
<evidence type="ECO:0000256" key="2">
    <source>
        <dbReference type="ARBA" id="ARBA00007986"/>
    </source>
</evidence>
<evidence type="ECO:0000313" key="14">
    <source>
        <dbReference type="EMBL" id="MFC3154291.1"/>
    </source>
</evidence>
<dbReference type="Pfam" id="PF13180">
    <property type="entry name" value="PDZ_2"/>
    <property type="match status" value="1"/>
</dbReference>
<comment type="caution">
    <text evidence="14">The sequence shown here is derived from an EMBL/GenBank/DDBJ whole genome shotgun (WGS) entry which is preliminary data.</text>
</comment>
<evidence type="ECO:0000256" key="7">
    <source>
        <dbReference type="ARBA" id="ARBA00022927"/>
    </source>
</evidence>
<keyword evidence="4" id="KW-1003">Cell membrane</keyword>
<keyword evidence="15" id="KW-1185">Reference proteome</keyword>
<dbReference type="InterPro" id="IPR036034">
    <property type="entry name" value="PDZ_sf"/>
</dbReference>